<proteinExistence type="predicted"/>
<keyword evidence="1" id="KW-0732">Signal</keyword>
<dbReference type="AlphaFoldDB" id="A0A8E2B3E8"/>
<dbReference type="EMBL" id="KV722384">
    <property type="protein sequence ID" value="OCH91522.1"/>
    <property type="molecule type" value="Genomic_DNA"/>
</dbReference>
<gene>
    <name evidence="3" type="ORF">OBBRIDRAFT_886936</name>
</gene>
<dbReference type="Gene3D" id="2.60.120.200">
    <property type="match status" value="1"/>
</dbReference>
<evidence type="ECO:0000259" key="2">
    <source>
        <dbReference type="PROSITE" id="PS51762"/>
    </source>
</evidence>
<dbReference type="InterPro" id="IPR013320">
    <property type="entry name" value="ConA-like_dom_sf"/>
</dbReference>
<evidence type="ECO:0000313" key="4">
    <source>
        <dbReference type="Proteomes" id="UP000250043"/>
    </source>
</evidence>
<dbReference type="SUPFAM" id="SSF49899">
    <property type="entry name" value="Concanavalin A-like lectins/glucanases"/>
    <property type="match status" value="1"/>
</dbReference>
<dbReference type="GO" id="GO:0009251">
    <property type="term" value="P:glucan catabolic process"/>
    <property type="evidence" value="ECO:0007669"/>
    <property type="project" value="TreeGrafter"/>
</dbReference>
<name>A0A8E2B3E8_9APHY</name>
<dbReference type="PANTHER" id="PTHR10963:SF24">
    <property type="entry name" value="GLYCOSIDASE C21B10.07-RELATED"/>
    <property type="match status" value="1"/>
</dbReference>
<dbReference type="InterPro" id="IPR050546">
    <property type="entry name" value="Glycosyl_Hydrlase_16"/>
</dbReference>
<dbReference type="GO" id="GO:0004553">
    <property type="term" value="F:hydrolase activity, hydrolyzing O-glycosyl compounds"/>
    <property type="evidence" value="ECO:0007669"/>
    <property type="project" value="InterPro"/>
</dbReference>
<dbReference type="Pfam" id="PF26113">
    <property type="entry name" value="GH16_XgeA"/>
    <property type="match status" value="1"/>
</dbReference>
<dbReference type="CDD" id="cd02181">
    <property type="entry name" value="GH16_fungal_Lam16A_glucanase"/>
    <property type="match status" value="1"/>
</dbReference>
<keyword evidence="3" id="KW-0378">Hydrolase</keyword>
<feature type="domain" description="GH16" evidence="2">
    <location>
        <begin position="34"/>
        <end position="331"/>
    </location>
</feature>
<sequence length="331" mass="35889">MHSALSALVLSLPLAAFARVHADSGLHRRHAAISHSRRNAYQLTDHYQGQTFFDGWDFFNQADPTSGLVNFLDQPSAAQAGLAYVQSDNTTVLAVDDTTQLSVGQNRNSVRITSKKSWNNGLFIADFFAMPHGCSVWPAFWMVSSTAEWPNGGEIDIIEGVNNQPSNQITLHSGTGCLLNSTAATLNSSITNIHCESSPGDDSGCSYGLSDPRSFGHEFNMQAGGVYALEWQDSGMNFWFFSRDEIPADVTSANPDPTTWGTPVAIFPNTACDMASHFFNQSLVIDTTLCGDWAGPAYSTSGCPGTCQEAVADPTNFNVAQWKVNYISVYQ</sequence>
<dbReference type="Proteomes" id="UP000250043">
    <property type="component" value="Unassembled WGS sequence"/>
</dbReference>
<dbReference type="OrthoDB" id="192832at2759"/>
<feature type="chain" id="PRO_5034023655" evidence="1">
    <location>
        <begin position="23"/>
        <end position="331"/>
    </location>
</feature>
<dbReference type="FunFam" id="2.60.120.200:FF:000179">
    <property type="entry name" value="Unplaced genomic scaffold supercont1.19, whole genome shotgun sequence"/>
    <property type="match status" value="1"/>
</dbReference>
<evidence type="ECO:0000313" key="3">
    <source>
        <dbReference type="EMBL" id="OCH91522.1"/>
    </source>
</evidence>
<protein>
    <submittedName>
        <fullName evidence="3">Glycoside hydrolase family 16 protein</fullName>
    </submittedName>
</protein>
<organism evidence="3 4">
    <name type="scientific">Obba rivulosa</name>
    <dbReference type="NCBI Taxonomy" id="1052685"/>
    <lineage>
        <taxon>Eukaryota</taxon>
        <taxon>Fungi</taxon>
        <taxon>Dikarya</taxon>
        <taxon>Basidiomycota</taxon>
        <taxon>Agaricomycotina</taxon>
        <taxon>Agaricomycetes</taxon>
        <taxon>Polyporales</taxon>
        <taxon>Gelatoporiaceae</taxon>
        <taxon>Obba</taxon>
    </lineage>
</organism>
<reference evidence="3 4" key="1">
    <citation type="submission" date="2016-07" db="EMBL/GenBank/DDBJ databases">
        <title>Draft genome of the white-rot fungus Obba rivulosa 3A-2.</title>
        <authorList>
            <consortium name="DOE Joint Genome Institute"/>
            <person name="Miettinen O."/>
            <person name="Riley R."/>
            <person name="Acob R."/>
            <person name="Barry K."/>
            <person name="Cullen D."/>
            <person name="De Vries R."/>
            <person name="Hainaut M."/>
            <person name="Hatakka A."/>
            <person name="Henrissat B."/>
            <person name="Hilden K."/>
            <person name="Kuo R."/>
            <person name="Labutti K."/>
            <person name="Lipzen A."/>
            <person name="Makela M.R."/>
            <person name="Sandor L."/>
            <person name="Spatafora J.W."/>
            <person name="Grigoriev I.V."/>
            <person name="Hibbett D.S."/>
        </authorList>
    </citation>
    <scope>NUCLEOTIDE SEQUENCE [LARGE SCALE GENOMIC DNA]</scope>
    <source>
        <strain evidence="3 4">3A-2</strain>
    </source>
</reference>
<dbReference type="InterPro" id="IPR000757">
    <property type="entry name" value="Beta-glucanase-like"/>
</dbReference>
<dbReference type="PANTHER" id="PTHR10963">
    <property type="entry name" value="GLYCOSYL HYDROLASE-RELATED"/>
    <property type="match status" value="1"/>
</dbReference>
<dbReference type="PROSITE" id="PS51762">
    <property type="entry name" value="GH16_2"/>
    <property type="match status" value="1"/>
</dbReference>
<keyword evidence="4" id="KW-1185">Reference proteome</keyword>
<evidence type="ECO:0000256" key="1">
    <source>
        <dbReference type="SAM" id="SignalP"/>
    </source>
</evidence>
<feature type="signal peptide" evidence="1">
    <location>
        <begin position="1"/>
        <end position="22"/>
    </location>
</feature>
<accession>A0A8E2B3E8</accession>